<gene>
    <name evidence="2" type="ORF">HHUSO_G29961</name>
</gene>
<dbReference type="InterPro" id="IPR001480">
    <property type="entry name" value="Bulb-type_lectin_dom"/>
</dbReference>
<evidence type="ECO:0000313" key="2">
    <source>
        <dbReference type="EMBL" id="KAK6471042.1"/>
    </source>
</evidence>
<dbReference type="Proteomes" id="UP001369086">
    <property type="component" value="Unassembled WGS sequence"/>
</dbReference>
<dbReference type="PROSITE" id="PS50927">
    <property type="entry name" value="BULB_LECTIN"/>
    <property type="match status" value="1"/>
</dbReference>
<protein>
    <submittedName>
        <fullName evidence="2">Interferon-induced very large GTPase 1-like</fullName>
    </submittedName>
</protein>
<dbReference type="Gene3D" id="2.90.10.10">
    <property type="entry name" value="Bulb-type lectin domain"/>
    <property type="match status" value="3"/>
</dbReference>
<name>A0ABR0YEG7_HUSHU</name>
<sequence length="290" mass="33786">MDNHFKNFNDPMGLACILRECWREMVASQARGKGARVDHPKWWDDERIDDLVKNGKEWKSFDITDVTQLWAVKSLENLLKRKKSLTTSENYEEQESQIKVKCERLSSLMDEYMEEEQADDLWKAFGTELISDRPKKETGGRRVAPHIIGELKRIYKDKEEEARRQEAACRAKAARRTNKLELDDFLTKGQCIFSTNGKYKAIFQDDGNFVVYEYREGVPIWASDTWGNRNADKVIMQGDCNLVMYDTKGTALWQSNTYMPNCQACCLTMQDDGNLVIYRDNKEIWSGKQK</sequence>
<accession>A0ABR0YEG7</accession>
<organism evidence="2 3">
    <name type="scientific">Huso huso</name>
    <name type="common">Beluga</name>
    <name type="synonym">Acipenser huso</name>
    <dbReference type="NCBI Taxonomy" id="61971"/>
    <lineage>
        <taxon>Eukaryota</taxon>
        <taxon>Metazoa</taxon>
        <taxon>Chordata</taxon>
        <taxon>Craniata</taxon>
        <taxon>Vertebrata</taxon>
        <taxon>Euteleostomi</taxon>
        <taxon>Actinopterygii</taxon>
        <taxon>Chondrostei</taxon>
        <taxon>Acipenseriformes</taxon>
        <taxon>Acipenseridae</taxon>
        <taxon>Huso</taxon>
    </lineage>
</organism>
<reference evidence="2 3" key="1">
    <citation type="submission" date="2021-05" db="EMBL/GenBank/DDBJ databases">
        <authorList>
            <person name="Zahm M."/>
            <person name="Klopp C."/>
            <person name="Cabau C."/>
            <person name="Kuhl H."/>
            <person name="Suciu R."/>
            <person name="Ciorpac M."/>
            <person name="Holostenco D."/>
            <person name="Gessner J."/>
            <person name="Wuertz S."/>
            <person name="Hohne C."/>
            <person name="Stock M."/>
            <person name="Gislard M."/>
            <person name="Lluch J."/>
            <person name="Milhes M."/>
            <person name="Lampietro C."/>
            <person name="Lopez Roques C."/>
            <person name="Donnadieu C."/>
            <person name="Du K."/>
            <person name="Schartl M."/>
            <person name="Guiguen Y."/>
        </authorList>
    </citation>
    <scope>NUCLEOTIDE SEQUENCE [LARGE SCALE GENOMIC DNA]</scope>
    <source>
        <strain evidence="2">Hh-F2</strain>
        <tissue evidence="2">Blood</tissue>
    </source>
</reference>
<evidence type="ECO:0000259" key="1">
    <source>
        <dbReference type="PROSITE" id="PS50927"/>
    </source>
</evidence>
<dbReference type="SUPFAM" id="SSF51110">
    <property type="entry name" value="alpha-D-mannose-specific plant lectins"/>
    <property type="match status" value="1"/>
</dbReference>
<proteinExistence type="predicted"/>
<feature type="domain" description="Bulb-type lectin" evidence="1">
    <location>
        <begin position="177"/>
        <end position="290"/>
    </location>
</feature>
<comment type="caution">
    <text evidence="2">The sequence shown here is derived from an EMBL/GenBank/DDBJ whole genome shotgun (WGS) entry which is preliminary data.</text>
</comment>
<dbReference type="SMART" id="SM00108">
    <property type="entry name" value="B_lectin"/>
    <property type="match status" value="1"/>
</dbReference>
<dbReference type="EMBL" id="JAHFZB010000033">
    <property type="protein sequence ID" value="KAK6471042.1"/>
    <property type="molecule type" value="Genomic_DNA"/>
</dbReference>
<dbReference type="CDD" id="cd00028">
    <property type="entry name" value="B_lectin"/>
    <property type="match status" value="1"/>
</dbReference>
<dbReference type="InterPro" id="IPR036426">
    <property type="entry name" value="Bulb-type_lectin_dom_sf"/>
</dbReference>
<keyword evidence="3" id="KW-1185">Reference proteome</keyword>
<evidence type="ECO:0000313" key="3">
    <source>
        <dbReference type="Proteomes" id="UP001369086"/>
    </source>
</evidence>